<dbReference type="GO" id="GO:0005524">
    <property type="term" value="F:ATP binding"/>
    <property type="evidence" value="ECO:0007669"/>
    <property type="project" value="UniProtKB-KW"/>
</dbReference>
<dbReference type="Gene3D" id="3.40.50.300">
    <property type="entry name" value="P-loop containing nucleotide triphosphate hydrolases"/>
    <property type="match status" value="1"/>
</dbReference>
<dbReference type="InterPro" id="IPR027417">
    <property type="entry name" value="P-loop_NTPase"/>
</dbReference>
<protein>
    <submittedName>
        <fullName evidence="8">Heme ABC exporter ATP-binding protein CcmA</fullName>
        <ecNumber evidence="8">3.6.3.41</ecNumber>
    </submittedName>
</protein>
<evidence type="ECO:0000256" key="4">
    <source>
        <dbReference type="ARBA" id="ARBA00022840"/>
    </source>
</evidence>
<dbReference type="Proteomes" id="UP000276254">
    <property type="component" value="Chromosome"/>
</dbReference>
<dbReference type="KEGG" id="spha:D3Y57_10280"/>
<keyword evidence="4 8" id="KW-0067">ATP-binding</keyword>
<dbReference type="OrthoDB" id="9800654at2"/>
<name>A0A494TPZ1_SPHPE</name>
<evidence type="ECO:0000256" key="2">
    <source>
        <dbReference type="ARBA" id="ARBA00022741"/>
    </source>
</evidence>
<dbReference type="GO" id="GO:0022857">
    <property type="term" value="F:transmembrane transporter activity"/>
    <property type="evidence" value="ECO:0007669"/>
    <property type="project" value="InterPro"/>
</dbReference>
<keyword evidence="5" id="KW-1278">Translocase</keyword>
<dbReference type="PROSITE" id="PS50893">
    <property type="entry name" value="ABC_TRANSPORTER_2"/>
    <property type="match status" value="1"/>
</dbReference>
<proteinExistence type="predicted"/>
<dbReference type="InterPro" id="IPR003439">
    <property type="entry name" value="ABC_transporter-like_ATP-bd"/>
</dbReference>
<evidence type="ECO:0000256" key="1">
    <source>
        <dbReference type="ARBA" id="ARBA00022448"/>
    </source>
</evidence>
<feature type="domain" description="ABC transporter" evidence="7">
    <location>
        <begin position="12"/>
        <end position="205"/>
    </location>
</feature>
<dbReference type="EMBL" id="CP032829">
    <property type="protein sequence ID" value="AYJ87901.1"/>
    <property type="molecule type" value="Genomic_DNA"/>
</dbReference>
<dbReference type="GO" id="GO:0017004">
    <property type="term" value="P:cytochrome complex assembly"/>
    <property type="evidence" value="ECO:0007669"/>
    <property type="project" value="UniProtKB-KW"/>
</dbReference>
<dbReference type="SMART" id="SM00382">
    <property type="entry name" value="AAA"/>
    <property type="match status" value="1"/>
</dbReference>
<keyword evidence="6" id="KW-0472">Membrane</keyword>
<evidence type="ECO:0000256" key="3">
    <source>
        <dbReference type="ARBA" id="ARBA00022748"/>
    </source>
</evidence>
<evidence type="ECO:0000256" key="5">
    <source>
        <dbReference type="ARBA" id="ARBA00022967"/>
    </source>
</evidence>
<dbReference type="GO" id="GO:0016887">
    <property type="term" value="F:ATP hydrolysis activity"/>
    <property type="evidence" value="ECO:0007669"/>
    <property type="project" value="InterPro"/>
</dbReference>
<dbReference type="InterPro" id="IPR003593">
    <property type="entry name" value="AAA+_ATPase"/>
</dbReference>
<keyword evidence="9" id="KW-1185">Reference proteome</keyword>
<dbReference type="RefSeq" id="WP_121155744.1">
    <property type="nucleotide sequence ID" value="NZ_CP032829.1"/>
</dbReference>
<dbReference type="SUPFAM" id="SSF52540">
    <property type="entry name" value="P-loop containing nucleoside triphosphate hydrolases"/>
    <property type="match status" value="1"/>
</dbReference>
<sequence>MQGSGQSTQANLVFDGVACRRGGRTLFADVSFVLGPGDALIVSGPNGVGKSSLLRLAAGLLETTEGRIERSGAIALADEHPALDLTLPLGRALGFWVGLDGGDAGVALSAVGMAHLGEVPVRMLSTGQRRRATLARTFASGADIWLLDEPGNGLDVASVTMLERLIAGHRGCGGIVVVASHQGLNVPGAKLLHLGSLVSNEVTNA</sequence>
<dbReference type="EC" id="3.6.3.41" evidence="8"/>
<evidence type="ECO:0000259" key="7">
    <source>
        <dbReference type="PROSITE" id="PS50893"/>
    </source>
</evidence>
<keyword evidence="2" id="KW-0547">Nucleotide-binding</keyword>
<reference evidence="8 9" key="1">
    <citation type="submission" date="2018-09" db="EMBL/GenBank/DDBJ databases">
        <title>Sphingomonas peninsula sp. nov., isolated from fildes peninsula, Antarctic soil.</title>
        <authorList>
            <person name="Yingchao G."/>
        </authorList>
    </citation>
    <scope>NUCLEOTIDE SEQUENCE [LARGE SCALE GENOMIC DNA]</scope>
    <source>
        <strain evidence="8 9">YZ-8</strain>
    </source>
</reference>
<accession>A0A494TPZ1</accession>
<dbReference type="InterPro" id="IPR005895">
    <property type="entry name" value="ABC_transptr_haem_export_CcmA"/>
</dbReference>
<dbReference type="AlphaFoldDB" id="A0A494TPZ1"/>
<keyword evidence="8" id="KW-0378">Hydrolase</keyword>
<evidence type="ECO:0000256" key="6">
    <source>
        <dbReference type="ARBA" id="ARBA00023136"/>
    </source>
</evidence>
<evidence type="ECO:0000313" key="8">
    <source>
        <dbReference type="EMBL" id="AYJ87901.1"/>
    </source>
</evidence>
<dbReference type="PANTHER" id="PTHR43499:SF1">
    <property type="entry name" value="ABC TRANSPORTER I FAMILY MEMBER 1"/>
    <property type="match status" value="1"/>
</dbReference>
<dbReference type="Pfam" id="PF00005">
    <property type="entry name" value="ABC_tran"/>
    <property type="match status" value="1"/>
</dbReference>
<dbReference type="NCBIfam" id="TIGR01189">
    <property type="entry name" value="ccmA"/>
    <property type="match status" value="1"/>
</dbReference>
<evidence type="ECO:0000313" key="9">
    <source>
        <dbReference type="Proteomes" id="UP000276254"/>
    </source>
</evidence>
<organism evidence="8 9">
    <name type="scientific">Sphingomonas paeninsulae</name>
    <dbReference type="NCBI Taxonomy" id="2319844"/>
    <lineage>
        <taxon>Bacteria</taxon>
        <taxon>Pseudomonadati</taxon>
        <taxon>Pseudomonadota</taxon>
        <taxon>Alphaproteobacteria</taxon>
        <taxon>Sphingomonadales</taxon>
        <taxon>Sphingomonadaceae</taxon>
        <taxon>Sphingomonas</taxon>
    </lineage>
</organism>
<keyword evidence="1" id="KW-0813">Transport</keyword>
<gene>
    <name evidence="8" type="primary">ccmA</name>
    <name evidence="8" type="ORF">D3Y57_10280</name>
</gene>
<dbReference type="PANTHER" id="PTHR43499">
    <property type="entry name" value="ABC TRANSPORTER I FAMILY MEMBER 1"/>
    <property type="match status" value="1"/>
</dbReference>
<keyword evidence="3" id="KW-0201">Cytochrome c-type biogenesis</keyword>